<organism evidence="1 2">
    <name type="scientific">Hydnum rufescens UP504</name>
    <dbReference type="NCBI Taxonomy" id="1448309"/>
    <lineage>
        <taxon>Eukaryota</taxon>
        <taxon>Fungi</taxon>
        <taxon>Dikarya</taxon>
        <taxon>Basidiomycota</taxon>
        <taxon>Agaricomycotina</taxon>
        <taxon>Agaricomycetes</taxon>
        <taxon>Cantharellales</taxon>
        <taxon>Hydnaceae</taxon>
        <taxon>Hydnum</taxon>
    </lineage>
</organism>
<keyword evidence="2" id="KW-1185">Reference proteome</keyword>
<protein>
    <submittedName>
        <fullName evidence="1">Uncharacterized protein</fullName>
    </submittedName>
</protein>
<sequence>MPKSPVRGNSVLLSQLSLAVKTAARTVSRRAQPINATFSREEILVAARPISLFWFHLSCYFSFMTSSSLSGGWEFVDRVARLDHTRIRLTCCPGNRPLTSLQHIEFPSWMHPIFRARYFPMKR</sequence>
<evidence type="ECO:0000313" key="2">
    <source>
        <dbReference type="Proteomes" id="UP000886523"/>
    </source>
</evidence>
<dbReference type="Proteomes" id="UP000886523">
    <property type="component" value="Unassembled WGS sequence"/>
</dbReference>
<evidence type="ECO:0000313" key="1">
    <source>
        <dbReference type="EMBL" id="KAF9512488.1"/>
    </source>
</evidence>
<reference evidence="1" key="1">
    <citation type="journal article" date="2020" name="Nat. Commun.">
        <title>Large-scale genome sequencing of mycorrhizal fungi provides insights into the early evolution of symbiotic traits.</title>
        <authorList>
            <person name="Miyauchi S."/>
            <person name="Kiss E."/>
            <person name="Kuo A."/>
            <person name="Drula E."/>
            <person name="Kohler A."/>
            <person name="Sanchez-Garcia M."/>
            <person name="Morin E."/>
            <person name="Andreopoulos B."/>
            <person name="Barry K.W."/>
            <person name="Bonito G."/>
            <person name="Buee M."/>
            <person name="Carver A."/>
            <person name="Chen C."/>
            <person name="Cichocki N."/>
            <person name="Clum A."/>
            <person name="Culley D."/>
            <person name="Crous P.W."/>
            <person name="Fauchery L."/>
            <person name="Girlanda M."/>
            <person name="Hayes R.D."/>
            <person name="Keri Z."/>
            <person name="LaButti K."/>
            <person name="Lipzen A."/>
            <person name="Lombard V."/>
            <person name="Magnuson J."/>
            <person name="Maillard F."/>
            <person name="Murat C."/>
            <person name="Nolan M."/>
            <person name="Ohm R.A."/>
            <person name="Pangilinan J."/>
            <person name="Pereira M.F."/>
            <person name="Perotto S."/>
            <person name="Peter M."/>
            <person name="Pfister S."/>
            <person name="Riley R."/>
            <person name="Sitrit Y."/>
            <person name="Stielow J.B."/>
            <person name="Szollosi G."/>
            <person name="Zifcakova L."/>
            <person name="Stursova M."/>
            <person name="Spatafora J.W."/>
            <person name="Tedersoo L."/>
            <person name="Vaario L.M."/>
            <person name="Yamada A."/>
            <person name="Yan M."/>
            <person name="Wang P."/>
            <person name="Xu J."/>
            <person name="Bruns T."/>
            <person name="Baldrian P."/>
            <person name="Vilgalys R."/>
            <person name="Dunand C."/>
            <person name="Henrissat B."/>
            <person name="Grigoriev I.V."/>
            <person name="Hibbett D."/>
            <person name="Nagy L.G."/>
            <person name="Martin F.M."/>
        </authorList>
    </citation>
    <scope>NUCLEOTIDE SEQUENCE</scope>
    <source>
        <strain evidence="1">UP504</strain>
    </source>
</reference>
<proteinExistence type="predicted"/>
<gene>
    <name evidence="1" type="ORF">BS47DRAFT_1062830</name>
</gene>
<dbReference type="AlphaFoldDB" id="A0A9P6AV28"/>
<dbReference type="EMBL" id="MU128986">
    <property type="protein sequence ID" value="KAF9512488.1"/>
    <property type="molecule type" value="Genomic_DNA"/>
</dbReference>
<accession>A0A9P6AV28</accession>
<name>A0A9P6AV28_9AGAM</name>
<comment type="caution">
    <text evidence="1">The sequence shown here is derived from an EMBL/GenBank/DDBJ whole genome shotgun (WGS) entry which is preliminary data.</text>
</comment>